<accession>A0A543LIC3</accession>
<feature type="compositionally biased region" description="Low complexity" evidence="1">
    <location>
        <begin position="177"/>
        <end position="190"/>
    </location>
</feature>
<feature type="region of interest" description="Disordered" evidence="1">
    <location>
        <begin position="173"/>
        <end position="298"/>
    </location>
</feature>
<name>A0A543LIC3_9BURK</name>
<dbReference type="AlphaFoldDB" id="A0A543LIC3"/>
<proteinExistence type="predicted"/>
<reference evidence="2 3" key="1">
    <citation type="submission" date="2019-06" db="EMBL/GenBank/DDBJ databases">
        <title>Genomic Encyclopedia of Archaeal and Bacterial Type Strains, Phase II (KMG-II): from individual species to whole genera.</title>
        <authorList>
            <person name="Goeker M."/>
        </authorList>
    </citation>
    <scope>NUCLEOTIDE SEQUENCE [LARGE SCALE GENOMIC DNA]</scope>
    <source>
        <strain evidence="2 3">DSM 7270</strain>
    </source>
</reference>
<comment type="caution">
    <text evidence="2">The sequence shown here is derived from an EMBL/GenBank/DDBJ whole genome shotgun (WGS) entry which is preliminary data.</text>
</comment>
<feature type="compositionally biased region" description="Low complexity" evidence="1">
    <location>
        <begin position="203"/>
        <end position="216"/>
    </location>
</feature>
<dbReference type="EMBL" id="VFPV01000001">
    <property type="protein sequence ID" value="TQN07092.1"/>
    <property type="molecule type" value="Genomic_DNA"/>
</dbReference>
<feature type="compositionally biased region" description="Low complexity" evidence="1">
    <location>
        <begin position="243"/>
        <end position="266"/>
    </location>
</feature>
<evidence type="ECO:0000313" key="2">
    <source>
        <dbReference type="EMBL" id="TQN07092.1"/>
    </source>
</evidence>
<gene>
    <name evidence="2" type="ORF">BDD18_0180</name>
</gene>
<organism evidence="2 3">
    <name type="scientific">Acidovorax temperans</name>
    <dbReference type="NCBI Taxonomy" id="80878"/>
    <lineage>
        <taxon>Bacteria</taxon>
        <taxon>Pseudomonadati</taxon>
        <taxon>Pseudomonadota</taxon>
        <taxon>Betaproteobacteria</taxon>
        <taxon>Burkholderiales</taxon>
        <taxon>Comamonadaceae</taxon>
        <taxon>Acidovorax</taxon>
    </lineage>
</organism>
<dbReference type="InterPro" id="IPR021455">
    <property type="entry name" value="DUF3106"/>
</dbReference>
<evidence type="ECO:0000256" key="1">
    <source>
        <dbReference type="SAM" id="MobiDB-lite"/>
    </source>
</evidence>
<protein>
    <submittedName>
        <fullName evidence="2">Uncharacterized protein DUF3106</fullName>
    </submittedName>
</protein>
<evidence type="ECO:0000313" key="3">
    <source>
        <dbReference type="Proteomes" id="UP000316993"/>
    </source>
</evidence>
<feature type="compositionally biased region" description="Low complexity" evidence="1">
    <location>
        <begin position="226"/>
        <end position="235"/>
    </location>
</feature>
<dbReference type="Proteomes" id="UP000316993">
    <property type="component" value="Unassembled WGS sequence"/>
</dbReference>
<sequence>MQTEQTAALTNTPAIVLALVLLGAMAVASVQVAQYVLLAPGTLLPAAPSKPVTKLRPAAATGLQPSEAFTEMASGPGWETLSTPQKLALYPLAERWAVLSESQKRRWLALAQTFETLPPEEQEKLHNRMTEWSSLSARQRSQARLNYADAQRLAPNDKRAHWEAYQALSDEEKRSLAADAPTKPAGAAPALRPESPKKLVQVPAAAQAGPARANPPKITPTDPHLPRTLVVVPVPATTPPAEPARAPAAPIVVETTPVSTPSATPSSLPPLPSGPAASEPAPAPALQPRPEDIGYQPQ</sequence>
<dbReference type="RefSeq" id="WP_142080858.1">
    <property type="nucleotide sequence ID" value="NZ_VFPV01000001.1"/>
</dbReference>
<dbReference type="Pfam" id="PF11304">
    <property type="entry name" value="DUF3106"/>
    <property type="match status" value="1"/>
</dbReference>